<keyword evidence="1" id="KW-0456">Lyase</keyword>
<dbReference type="GO" id="GO:0016829">
    <property type="term" value="F:lyase activity"/>
    <property type="evidence" value="ECO:0007669"/>
    <property type="project" value="UniProtKB-KW"/>
</dbReference>
<organism evidence="3 4">
    <name type="scientific">Streptomyces coelicoflavus</name>
    <dbReference type="NCBI Taxonomy" id="285562"/>
    <lineage>
        <taxon>Bacteria</taxon>
        <taxon>Bacillati</taxon>
        <taxon>Actinomycetota</taxon>
        <taxon>Actinomycetes</taxon>
        <taxon>Kitasatosporales</taxon>
        <taxon>Streptomycetaceae</taxon>
        <taxon>Streptomyces</taxon>
    </lineage>
</organism>
<feature type="domain" description="Mandelate racemase/muconate lactonizing enzyme C-terminal" evidence="2">
    <location>
        <begin position="146"/>
        <end position="260"/>
    </location>
</feature>
<evidence type="ECO:0000259" key="2">
    <source>
        <dbReference type="SMART" id="SM00922"/>
    </source>
</evidence>
<protein>
    <submittedName>
        <fullName evidence="3">Mandelate racemase/muconate lactonizing enzyme family protein</fullName>
    </submittedName>
</protein>
<dbReference type="CDD" id="cd03316">
    <property type="entry name" value="MR_like"/>
    <property type="match status" value="1"/>
</dbReference>
<dbReference type="SMART" id="SM00922">
    <property type="entry name" value="MR_MLE"/>
    <property type="match status" value="1"/>
</dbReference>
<accession>A0A7K3PY60</accession>
<dbReference type="Gene3D" id="3.30.390.10">
    <property type="entry name" value="Enolase-like, N-terminal domain"/>
    <property type="match status" value="1"/>
</dbReference>
<sequence>MKITSIDVMSLKVETGGPLWSPVVCRVNTDAGIYGYGEAAMAYAIGASGAFGMLKDFAGLAVGMDPLANEVVWDKLYKETMWAQNGGLVAFAAISAIDMALWDIKGKFFDVPVHQLLGGKRREKLRSYASQLQYGWGAQVGHALTAGDYTDVCKQALDEGYDAVKTDYLTFDREGNRFVPEQVTRLLTADTLDLVEERVAATREAMGSGDIIIEAHSMTDATSAIQIGKRAEQYGIFYYEEPTTPHLKLHRRVAEAVDIPLASGERIYGRWDFAPYLEEQVLGVIQPDLGTCGGITEGKKICDMAATYDVSVQLHVCGTPLSTAAALQLEAVLPNFTIHEHHVFNRMSWNKELCVHDYQPVDGAIAVPDLPGIGNELSEKALAGAHIETVSQSRERYTRKASK</sequence>
<evidence type="ECO:0000313" key="4">
    <source>
        <dbReference type="Proteomes" id="UP000470446"/>
    </source>
</evidence>
<dbReference type="InterPro" id="IPR013342">
    <property type="entry name" value="Mandelate_racemase_C"/>
</dbReference>
<evidence type="ECO:0000256" key="1">
    <source>
        <dbReference type="ARBA" id="ARBA00023239"/>
    </source>
</evidence>
<dbReference type="SFLD" id="SFLDS00001">
    <property type="entry name" value="Enolase"/>
    <property type="match status" value="1"/>
</dbReference>
<dbReference type="PANTHER" id="PTHR48080:SF2">
    <property type="entry name" value="D-GALACTONATE DEHYDRATASE"/>
    <property type="match status" value="1"/>
</dbReference>
<dbReference type="SUPFAM" id="SSF51604">
    <property type="entry name" value="Enolase C-terminal domain-like"/>
    <property type="match status" value="1"/>
</dbReference>
<name>A0A7K3PY60_9ACTN</name>
<dbReference type="SFLD" id="SFLDG00179">
    <property type="entry name" value="mandelate_racemase"/>
    <property type="match status" value="1"/>
</dbReference>
<dbReference type="Pfam" id="PF02746">
    <property type="entry name" value="MR_MLE_N"/>
    <property type="match status" value="1"/>
</dbReference>
<dbReference type="EMBL" id="JAAGMA010000935">
    <property type="protein sequence ID" value="NEB13935.1"/>
    <property type="molecule type" value="Genomic_DNA"/>
</dbReference>
<dbReference type="AlphaFoldDB" id="A0A7K3PY60"/>
<gene>
    <name evidence="3" type="ORF">G3I32_34750</name>
</gene>
<dbReference type="InterPro" id="IPR034593">
    <property type="entry name" value="DgoD-like"/>
</dbReference>
<proteinExistence type="predicted"/>
<dbReference type="InterPro" id="IPR018110">
    <property type="entry name" value="Mandel_Rmase/mucon_lact_enz_CS"/>
</dbReference>
<comment type="caution">
    <text evidence="3">The sequence shown here is derived from an EMBL/GenBank/DDBJ whole genome shotgun (WGS) entry which is preliminary data.</text>
</comment>
<evidence type="ECO:0000313" key="3">
    <source>
        <dbReference type="EMBL" id="NEB13935.1"/>
    </source>
</evidence>
<dbReference type="InterPro" id="IPR013341">
    <property type="entry name" value="Mandelate_racemase_N_dom"/>
</dbReference>
<dbReference type="InterPro" id="IPR029065">
    <property type="entry name" value="Enolase_C-like"/>
</dbReference>
<dbReference type="Gene3D" id="3.20.20.120">
    <property type="entry name" value="Enolase-like C-terminal domain"/>
    <property type="match status" value="1"/>
</dbReference>
<dbReference type="PANTHER" id="PTHR48080">
    <property type="entry name" value="D-GALACTONATE DEHYDRATASE-RELATED"/>
    <property type="match status" value="1"/>
</dbReference>
<dbReference type="InterPro" id="IPR036849">
    <property type="entry name" value="Enolase-like_C_sf"/>
</dbReference>
<dbReference type="Proteomes" id="UP000470446">
    <property type="component" value="Unassembled WGS sequence"/>
</dbReference>
<dbReference type="SUPFAM" id="SSF54826">
    <property type="entry name" value="Enolase N-terminal domain-like"/>
    <property type="match status" value="1"/>
</dbReference>
<dbReference type="GO" id="GO:0009063">
    <property type="term" value="P:amino acid catabolic process"/>
    <property type="evidence" value="ECO:0007669"/>
    <property type="project" value="InterPro"/>
</dbReference>
<dbReference type="InterPro" id="IPR029017">
    <property type="entry name" value="Enolase-like_N"/>
</dbReference>
<dbReference type="PROSITE" id="PS00908">
    <property type="entry name" value="MR_MLE_1"/>
    <property type="match status" value="1"/>
</dbReference>
<reference evidence="3 4" key="1">
    <citation type="submission" date="2020-01" db="EMBL/GenBank/DDBJ databases">
        <title>Insect and environment-associated Actinomycetes.</title>
        <authorList>
            <person name="Currrie C."/>
            <person name="Chevrette M."/>
            <person name="Carlson C."/>
            <person name="Stubbendieck R."/>
            <person name="Wendt-Pienkowski E."/>
        </authorList>
    </citation>
    <scope>NUCLEOTIDE SEQUENCE [LARGE SCALE GENOMIC DNA]</scope>
    <source>
        <strain evidence="3 4">SID14163</strain>
    </source>
</reference>
<dbReference type="Pfam" id="PF13378">
    <property type="entry name" value="MR_MLE_C"/>
    <property type="match status" value="1"/>
</dbReference>